<dbReference type="EMBL" id="LR798313">
    <property type="protein sequence ID" value="CAB5222475.1"/>
    <property type="molecule type" value="Genomic_DNA"/>
</dbReference>
<name>A0A6J7WZY0_9CAUD</name>
<evidence type="ECO:0000313" key="1">
    <source>
        <dbReference type="EMBL" id="CAB5222475.1"/>
    </source>
</evidence>
<accession>A0A6J7WZY0</accession>
<protein>
    <submittedName>
        <fullName evidence="1">Uncharacterized protein</fullName>
    </submittedName>
</protein>
<reference evidence="1" key="1">
    <citation type="submission" date="2020-05" db="EMBL/GenBank/DDBJ databases">
        <authorList>
            <person name="Chiriac C."/>
            <person name="Salcher M."/>
            <person name="Ghai R."/>
            <person name="Kavagutti S V."/>
        </authorList>
    </citation>
    <scope>NUCLEOTIDE SEQUENCE</scope>
</reference>
<gene>
    <name evidence="1" type="ORF">UFOVP374_10</name>
</gene>
<sequence>MKIELTQAVIECLKRGLNCWPEQNFADGAEIREILKQAEEVKLRIGEDV</sequence>
<proteinExistence type="predicted"/>
<organism evidence="1">
    <name type="scientific">uncultured Caudovirales phage</name>
    <dbReference type="NCBI Taxonomy" id="2100421"/>
    <lineage>
        <taxon>Viruses</taxon>
        <taxon>Duplodnaviria</taxon>
        <taxon>Heunggongvirae</taxon>
        <taxon>Uroviricota</taxon>
        <taxon>Caudoviricetes</taxon>
        <taxon>Peduoviridae</taxon>
        <taxon>Maltschvirus</taxon>
        <taxon>Maltschvirus maltsch</taxon>
    </lineage>
</organism>